<dbReference type="STRING" id="649638.Trad_0154"/>
<dbReference type="AlphaFoldDB" id="D7CXT6"/>
<evidence type="ECO:0000313" key="2">
    <source>
        <dbReference type="EMBL" id="ADI13296.1"/>
    </source>
</evidence>
<dbReference type="eggNOG" id="COG4636">
    <property type="taxonomic scope" value="Bacteria"/>
</dbReference>
<dbReference type="InterPro" id="IPR012296">
    <property type="entry name" value="Nuclease_put_TT1808"/>
</dbReference>
<organism evidence="2 3">
    <name type="scientific">Truepera radiovictrix (strain DSM 17093 / CIP 108686 / LMG 22925 / RQ-24)</name>
    <dbReference type="NCBI Taxonomy" id="649638"/>
    <lineage>
        <taxon>Bacteria</taxon>
        <taxon>Thermotogati</taxon>
        <taxon>Deinococcota</taxon>
        <taxon>Deinococci</taxon>
        <taxon>Trueperales</taxon>
        <taxon>Trueperaceae</taxon>
        <taxon>Truepera</taxon>
    </lineage>
</organism>
<proteinExistence type="predicted"/>
<dbReference type="SUPFAM" id="SSF52980">
    <property type="entry name" value="Restriction endonuclease-like"/>
    <property type="match status" value="1"/>
</dbReference>
<keyword evidence="3" id="KW-1185">Reference proteome</keyword>
<reference evidence="3" key="1">
    <citation type="submission" date="2010-05" db="EMBL/GenBank/DDBJ databases">
        <title>The complete genome of Truepera radiovictris DSM 17093.</title>
        <authorList>
            <consortium name="US DOE Joint Genome Institute (JGI-PGF)"/>
            <person name="Lucas S."/>
            <person name="Copeland A."/>
            <person name="Lapidus A."/>
            <person name="Glavina del Rio T."/>
            <person name="Dalin E."/>
            <person name="Tice H."/>
            <person name="Bruce D."/>
            <person name="Goodwin L."/>
            <person name="Pitluck S."/>
            <person name="Kyrpides N."/>
            <person name="Mavromatis K."/>
            <person name="Ovchinnikova G."/>
            <person name="Munk A.C."/>
            <person name="Detter J.C."/>
            <person name="Han C."/>
            <person name="Tapia R."/>
            <person name="Land M."/>
            <person name="Hauser L."/>
            <person name="Markowitz V."/>
            <person name="Cheng J.-F."/>
            <person name="Hugenholtz P."/>
            <person name="Woyke T."/>
            <person name="Wu D."/>
            <person name="Tindall B."/>
            <person name="Pomrenke H.G."/>
            <person name="Brambilla E."/>
            <person name="Klenk H.-P."/>
            <person name="Eisen J.A."/>
        </authorList>
    </citation>
    <scope>NUCLEOTIDE SEQUENCE [LARGE SCALE GENOMIC DNA]</scope>
    <source>
        <strain evidence="3">DSM 17093 / CIP 108686 / LMG 22925 / RQ-24</strain>
    </source>
</reference>
<dbReference type="PANTHER" id="PTHR36558">
    <property type="entry name" value="GLR1098 PROTEIN"/>
    <property type="match status" value="1"/>
</dbReference>
<accession>D7CXT6</accession>
<dbReference type="OrthoDB" id="9808428at2"/>
<name>D7CXT6_TRURR</name>
<dbReference type="CDD" id="cd06260">
    <property type="entry name" value="DUF820-like"/>
    <property type="match status" value="1"/>
</dbReference>
<evidence type="ECO:0000259" key="1">
    <source>
        <dbReference type="Pfam" id="PF05685"/>
    </source>
</evidence>
<reference evidence="2 3" key="2">
    <citation type="journal article" date="2011" name="Stand. Genomic Sci.">
        <title>Complete genome sequence of Truepera radiovictrix type strain (RQ-24).</title>
        <authorList>
            <person name="Ivanova N."/>
            <person name="Rohde C."/>
            <person name="Munk C."/>
            <person name="Nolan M."/>
            <person name="Lucas S."/>
            <person name="Del Rio T.G."/>
            <person name="Tice H."/>
            <person name="Deshpande S."/>
            <person name="Cheng J.F."/>
            <person name="Tapia R."/>
            <person name="Han C."/>
            <person name="Goodwin L."/>
            <person name="Pitluck S."/>
            <person name="Liolios K."/>
            <person name="Mavromatis K."/>
            <person name="Mikhailova N."/>
            <person name="Pati A."/>
            <person name="Chen A."/>
            <person name="Palaniappan K."/>
            <person name="Land M."/>
            <person name="Hauser L."/>
            <person name="Chang Y.J."/>
            <person name="Jeffries C.D."/>
            <person name="Brambilla E."/>
            <person name="Rohde M."/>
            <person name="Goker M."/>
            <person name="Tindall B.J."/>
            <person name="Woyke T."/>
            <person name="Bristow J."/>
            <person name="Eisen J.A."/>
            <person name="Markowitz V."/>
            <person name="Hugenholtz P."/>
            <person name="Kyrpides N.C."/>
            <person name="Klenk H.P."/>
            <person name="Lapidus A."/>
        </authorList>
    </citation>
    <scope>NUCLEOTIDE SEQUENCE [LARGE SCALE GENOMIC DNA]</scope>
    <source>
        <strain evidence="3">DSM 17093 / CIP 108686 / LMG 22925 / RQ-24</strain>
    </source>
</reference>
<dbReference type="EMBL" id="CP002049">
    <property type="protein sequence ID" value="ADI13296.1"/>
    <property type="molecule type" value="Genomic_DNA"/>
</dbReference>
<protein>
    <recommendedName>
        <fullName evidence="1">Putative restriction endonuclease domain-containing protein</fullName>
    </recommendedName>
</protein>
<dbReference type="PANTHER" id="PTHR36558:SF1">
    <property type="entry name" value="RESTRICTION ENDONUCLEASE DOMAIN-CONTAINING PROTEIN-RELATED"/>
    <property type="match status" value="1"/>
</dbReference>
<dbReference type="Gene3D" id="3.90.1570.10">
    <property type="entry name" value="tt1808, chain A"/>
    <property type="match status" value="1"/>
</dbReference>
<dbReference type="Proteomes" id="UP000000379">
    <property type="component" value="Chromosome"/>
</dbReference>
<evidence type="ECO:0000313" key="3">
    <source>
        <dbReference type="Proteomes" id="UP000000379"/>
    </source>
</evidence>
<sequence length="188" mass="21562">MGEAALKLKPLSSEDYLELEAASAVKHEFVDGQVYALAGATDRHNRIVTNLTGHLWLATRRGPCRVYSSDMKLRIATGPSERFYYPDVMVTCSESDTHDLYKVAPCLLAEVTSPSTAATDHREKLMAYQRLPELRDYLIVSAEERLVERYRRDPEEGWWYHEYREQATLTLPYLNLTLTLDDVYEGVL</sequence>
<dbReference type="KEGG" id="tra:Trad_0154"/>
<dbReference type="HOGENOM" id="CLU_076312_6_0_0"/>
<dbReference type="InterPro" id="IPR008538">
    <property type="entry name" value="Uma2"/>
</dbReference>
<feature type="domain" description="Putative restriction endonuclease" evidence="1">
    <location>
        <begin position="14"/>
        <end position="179"/>
    </location>
</feature>
<dbReference type="Pfam" id="PF05685">
    <property type="entry name" value="Uma2"/>
    <property type="match status" value="1"/>
</dbReference>
<dbReference type="RefSeq" id="WP_013176676.1">
    <property type="nucleotide sequence ID" value="NC_014221.1"/>
</dbReference>
<gene>
    <name evidence="2" type="ordered locus">Trad_0154</name>
</gene>
<dbReference type="InterPro" id="IPR011335">
    <property type="entry name" value="Restrct_endonuc-II-like"/>
</dbReference>